<dbReference type="PANTHER" id="PTHR21240:SF19">
    <property type="entry name" value="CATALYTIC_ HYDROLASE"/>
    <property type="match status" value="1"/>
</dbReference>
<dbReference type="PANTHER" id="PTHR21240">
    <property type="entry name" value="2-AMINO-3-CARBOXYLMUCONATE-6-SEMIALDEHYDE DECARBOXYLASE"/>
    <property type="match status" value="1"/>
</dbReference>
<gene>
    <name evidence="3" type="ORF">H8E19_01370</name>
</gene>
<dbReference type="Pfam" id="PF04909">
    <property type="entry name" value="Amidohydro_2"/>
    <property type="match status" value="1"/>
</dbReference>
<dbReference type="InterPro" id="IPR032465">
    <property type="entry name" value="ACMSD"/>
</dbReference>
<dbReference type="Proteomes" id="UP000650524">
    <property type="component" value="Unassembled WGS sequence"/>
</dbReference>
<proteinExistence type="predicted"/>
<keyword evidence="1" id="KW-0456">Lyase</keyword>
<evidence type="ECO:0000313" key="4">
    <source>
        <dbReference type="Proteomes" id="UP000650524"/>
    </source>
</evidence>
<dbReference type="AlphaFoldDB" id="A0A8J6MYC5"/>
<reference evidence="3 4" key="1">
    <citation type="submission" date="2020-08" db="EMBL/GenBank/DDBJ databases">
        <title>Bridging the membrane lipid divide: bacteria of the FCB group superphylum have the potential to synthesize archaeal ether lipids.</title>
        <authorList>
            <person name="Villanueva L."/>
            <person name="Von Meijenfeldt F.A.B."/>
            <person name="Westbye A.B."/>
            <person name="Yadav S."/>
            <person name="Hopmans E.C."/>
            <person name="Dutilh B.E."/>
            <person name="Sinninghe Damste J.S."/>
        </authorList>
    </citation>
    <scope>NUCLEOTIDE SEQUENCE [LARGE SCALE GENOMIC DNA]</scope>
    <source>
        <strain evidence="3">NIOZ-UU27</strain>
    </source>
</reference>
<name>A0A8J6MYC5_9DELT</name>
<dbReference type="Gene3D" id="3.20.20.140">
    <property type="entry name" value="Metal-dependent hydrolases"/>
    <property type="match status" value="1"/>
</dbReference>
<feature type="domain" description="Amidohydrolase-related" evidence="2">
    <location>
        <begin position="40"/>
        <end position="281"/>
    </location>
</feature>
<evidence type="ECO:0000259" key="2">
    <source>
        <dbReference type="Pfam" id="PF04909"/>
    </source>
</evidence>
<comment type="caution">
    <text evidence="3">The sequence shown here is derived from an EMBL/GenBank/DDBJ whole genome shotgun (WGS) entry which is preliminary data.</text>
</comment>
<evidence type="ECO:0000313" key="3">
    <source>
        <dbReference type="EMBL" id="MBC8176026.1"/>
    </source>
</evidence>
<dbReference type="SUPFAM" id="SSF51556">
    <property type="entry name" value="Metallo-dependent hydrolases"/>
    <property type="match status" value="1"/>
</dbReference>
<accession>A0A8J6MYC5</accession>
<organism evidence="3 4">
    <name type="scientific">Candidatus Desulfacyla euxinica</name>
    <dbReference type="NCBI Taxonomy" id="2841693"/>
    <lineage>
        <taxon>Bacteria</taxon>
        <taxon>Deltaproteobacteria</taxon>
        <taxon>Candidatus Desulfacyla</taxon>
    </lineage>
</organism>
<sequence>MSEKVGAIDAWATLITPERSNLWPDSFWHIFKRYGVYEVFRKGKTLEQMLQEMEEAGVDKIILSAFIIEGEELCSNTEAGELALKYPDKFAMACTVDPRDGMAAYYEVERCVNEYNCRALRLEPYAYGNGKVGAPPNDKMYYPLYAKCAELDIAVVLQVGHTGPLMPSECGRPIYLDEVALTFPELRIAGAHLGQPWHEEMMTLAWKFPNVYAETSARAPKFWPDSFKKYCNSWGQDKVLWGTDYPLLPFKRCVGEVEELGLKPEAKKKVLRDNAIRFFKLDE</sequence>
<protein>
    <submittedName>
        <fullName evidence="3">Amidohydrolase</fullName>
    </submittedName>
</protein>
<dbReference type="GO" id="GO:0016831">
    <property type="term" value="F:carboxy-lyase activity"/>
    <property type="evidence" value="ECO:0007669"/>
    <property type="project" value="InterPro"/>
</dbReference>
<dbReference type="EMBL" id="JACNJD010000074">
    <property type="protein sequence ID" value="MBC8176026.1"/>
    <property type="molecule type" value="Genomic_DNA"/>
</dbReference>
<dbReference type="InterPro" id="IPR006680">
    <property type="entry name" value="Amidohydro-rel"/>
</dbReference>
<dbReference type="InterPro" id="IPR032466">
    <property type="entry name" value="Metal_Hydrolase"/>
</dbReference>
<dbReference type="GO" id="GO:0016787">
    <property type="term" value="F:hydrolase activity"/>
    <property type="evidence" value="ECO:0007669"/>
    <property type="project" value="InterPro"/>
</dbReference>
<evidence type="ECO:0000256" key="1">
    <source>
        <dbReference type="ARBA" id="ARBA00023239"/>
    </source>
</evidence>